<dbReference type="RefSeq" id="WP_150945066.1">
    <property type="nucleotide sequence ID" value="NZ_VZRB01000003.1"/>
</dbReference>
<dbReference type="AlphaFoldDB" id="A0A6H9V5S2"/>
<dbReference type="Proteomes" id="UP000442707">
    <property type="component" value="Unassembled WGS sequence"/>
</dbReference>
<comment type="caution">
    <text evidence="1">The sequence shown here is derived from an EMBL/GenBank/DDBJ whole genome shotgun (WGS) entry which is preliminary data.</text>
</comment>
<evidence type="ECO:0000313" key="1">
    <source>
        <dbReference type="EMBL" id="KAB1149219.1"/>
    </source>
</evidence>
<dbReference type="InterPro" id="IPR054202">
    <property type="entry name" value="DUF6907"/>
</dbReference>
<gene>
    <name evidence="1" type="ORF">F7R91_05530</name>
</gene>
<keyword evidence="2" id="KW-1185">Reference proteome</keyword>
<evidence type="ECO:0000313" key="2">
    <source>
        <dbReference type="Proteomes" id="UP000442707"/>
    </source>
</evidence>
<accession>A0A6H9V5S2</accession>
<organism evidence="1 2">
    <name type="scientific">Streptomyces luteolifulvus</name>
    <dbReference type="NCBI Taxonomy" id="2615112"/>
    <lineage>
        <taxon>Bacteria</taxon>
        <taxon>Bacillati</taxon>
        <taxon>Actinomycetota</taxon>
        <taxon>Actinomycetes</taxon>
        <taxon>Kitasatosporales</taxon>
        <taxon>Streptomycetaceae</taxon>
        <taxon>Streptomyces</taxon>
    </lineage>
</organism>
<reference evidence="1 2" key="1">
    <citation type="submission" date="2019-09" db="EMBL/GenBank/DDBJ databases">
        <title>Screening of Novel Bioactive Compounds from Soil-Associated.</title>
        <authorList>
            <person name="Zhao S."/>
        </authorList>
    </citation>
    <scope>NUCLEOTIDE SEQUENCE [LARGE SCALE GENOMIC DNA]</scope>
    <source>
        <strain evidence="1 2">HIT-DPA4</strain>
    </source>
</reference>
<name>A0A6H9V5S2_9ACTN</name>
<dbReference type="Pfam" id="PF21848">
    <property type="entry name" value="DUF6907"/>
    <property type="match status" value="1"/>
</dbReference>
<dbReference type="EMBL" id="VZRB01000003">
    <property type="protein sequence ID" value="KAB1149219.1"/>
    <property type="molecule type" value="Genomic_DNA"/>
</dbReference>
<protein>
    <submittedName>
        <fullName evidence="1">Uncharacterized protein</fullName>
    </submittedName>
</protein>
<proteinExistence type="predicted"/>
<sequence length="245" mass="27081">MTEHLPTYGPTEVFREEDTTPDVVVRVAFALSREQLMTALSIGFTELVPDVDAETITVEETRTEVEGWLHAAAVIELDRYVRQGQLTAYPVEAQPVMDALAAALDRAYPPRSPQPVRRPPRYGDGTVTLETLDHGDVTVPEPAWCIGHSWQPNPHRADITHNSTRVKASAMTDSAGPVHLLHAYISHSPYLEIRPEPHPVVSVQLECTDDFAAEDIPQLVEGLKSAERVLENVAAEAIRLRGEQS</sequence>